<name>A0ABY6HV77_9ARCH</name>
<gene>
    <name evidence="7" type="ORF">NEF87_003523</name>
</gene>
<dbReference type="EMBL" id="CP104013">
    <property type="protein sequence ID" value="UYP47238.1"/>
    <property type="molecule type" value="Genomic_DNA"/>
</dbReference>
<dbReference type="InterPro" id="IPR012506">
    <property type="entry name" value="TMEM86B-like"/>
</dbReference>
<feature type="transmembrane region" description="Helical" evidence="6">
    <location>
        <begin position="37"/>
        <end position="54"/>
    </location>
</feature>
<evidence type="ECO:0000256" key="1">
    <source>
        <dbReference type="ARBA" id="ARBA00004141"/>
    </source>
</evidence>
<keyword evidence="4 6" id="KW-1133">Transmembrane helix</keyword>
<feature type="transmembrane region" description="Helical" evidence="6">
    <location>
        <begin position="148"/>
        <end position="169"/>
    </location>
</feature>
<dbReference type="Pfam" id="PF07947">
    <property type="entry name" value="YhhN"/>
    <property type="match status" value="1"/>
</dbReference>
<accession>A0ABY6HV77</accession>
<organism evidence="7 8">
    <name type="scientific">Candidatus Lokiarchaeum ossiferum</name>
    <dbReference type="NCBI Taxonomy" id="2951803"/>
    <lineage>
        <taxon>Archaea</taxon>
        <taxon>Promethearchaeati</taxon>
        <taxon>Promethearchaeota</taxon>
        <taxon>Promethearchaeia</taxon>
        <taxon>Promethearchaeales</taxon>
        <taxon>Promethearchaeaceae</taxon>
        <taxon>Candidatus Lokiarchaeum</taxon>
    </lineage>
</organism>
<keyword evidence="3 6" id="KW-0812">Transmembrane</keyword>
<reference evidence="7" key="1">
    <citation type="submission" date="2022-09" db="EMBL/GenBank/DDBJ databases">
        <title>Actin cytoskeleton and complex cell architecture in an #Asgard archaeon.</title>
        <authorList>
            <person name="Ponce Toledo R.I."/>
            <person name="Schleper C."/>
            <person name="Rodrigues Oliveira T."/>
            <person name="Wollweber F."/>
            <person name="Xu J."/>
            <person name="Rittmann S."/>
            <person name="Klingl A."/>
            <person name="Pilhofer M."/>
        </authorList>
    </citation>
    <scope>NUCLEOTIDE SEQUENCE</scope>
    <source>
        <strain evidence="7">B-35</strain>
    </source>
</reference>
<feature type="transmembrane region" description="Helical" evidence="6">
    <location>
        <begin position="90"/>
        <end position="110"/>
    </location>
</feature>
<feature type="transmembrane region" description="Helical" evidence="6">
    <location>
        <begin position="206"/>
        <end position="227"/>
    </location>
</feature>
<evidence type="ECO:0000256" key="2">
    <source>
        <dbReference type="ARBA" id="ARBA00007375"/>
    </source>
</evidence>
<comment type="subcellular location">
    <subcellularLocation>
        <location evidence="1">Membrane</location>
        <topology evidence="1">Multi-pass membrane protein</topology>
    </subcellularLocation>
</comment>
<feature type="transmembrane region" description="Helical" evidence="6">
    <location>
        <begin position="175"/>
        <end position="194"/>
    </location>
</feature>
<protein>
    <recommendedName>
        <fullName evidence="9">Lysoplasmalogenase</fullName>
    </recommendedName>
</protein>
<sequence length="229" mass="25571">MALSIIPMIIFFVFVGAHLFGEYLIIKENKDGMKIRYITKPFLIPLLGLFYITGNSAINWWLVAGLVGGFGGDVCLMIPDPNNTKKFFRIGLISFLLGHVFYIIAFIVAADGFQNYKFWSFLLTLPYMIIGALVFPRLTKHTGKMTKAVTIYLVVIVLMGVSTSFLWGIGDPGGIILAMIGALIFMISDTINAFNKFASPIPYERLYTMSTYLIGQFLIILGFLLALHI</sequence>
<evidence type="ECO:0000256" key="4">
    <source>
        <dbReference type="ARBA" id="ARBA00022989"/>
    </source>
</evidence>
<evidence type="ECO:0000256" key="3">
    <source>
        <dbReference type="ARBA" id="ARBA00022692"/>
    </source>
</evidence>
<comment type="similarity">
    <text evidence="2">Belongs to the TMEM86 family.</text>
</comment>
<evidence type="ECO:0000313" key="8">
    <source>
        <dbReference type="Proteomes" id="UP001208689"/>
    </source>
</evidence>
<keyword evidence="5 6" id="KW-0472">Membrane</keyword>
<dbReference type="PANTHER" id="PTHR31885:SF6">
    <property type="entry name" value="GH04784P"/>
    <property type="match status" value="1"/>
</dbReference>
<feature type="transmembrane region" description="Helical" evidence="6">
    <location>
        <begin position="116"/>
        <end position="136"/>
    </location>
</feature>
<feature type="transmembrane region" description="Helical" evidence="6">
    <location>
        <begin position="6"/>
        <end position="25"/>
    </location>
</feature>
<evidence type="ECO:0000313" key="7">
    <source>
        <dbReference type="EMBL" id="UYP47238.1"/>
    </source>
</evidence>
<dbReference type="Proteomes" id="UP001208689">
    <property type="component" value="Chromosome"/>
</dbReference>
<proteinExistence type="inferred from homology"/>
<dbReference type="PANTHER" id="PTHR31885">
    <property type="entry name" value="GH04784P"/>
    <property type="match status" value="1"/>
</dbReference>
<evidence type="ECO:0000256" key="5">
    <source>
        <dbReference type="ARBA" id="ARBA00023136"/>
    </source>
</evidence>
<evidence type="ECO:0008006" key="9">
    <source>
        <dbReference type="Google" id="ProtNLM"/>
    </source>
</evidence>
<keyword evidence="8" id="KW-1185">Reference proteome</keyword>
<evidence type="ECO:0000256" key="6">
    <source>
        <dbReference type="SAM" id="Phobius"/>
    </source>
</evidence>